<dbReference type="AlphaFoldDB" id="A0A4Y9EQ89"/>
<keyword evidence="2" id="KW-1185">Reference proteome</keyword>
<organism evidence="1 2">
    <name type="scientific">Glacieibacterium arshaanense</name>
    <dbReference type="NCBI Taxonomy" id="2511025"/>
    <lineage>
        <taxon>Bacteria</taxon>
        <taxon>Pseudomonadati</taxon>
        <taxon>Pseudomonadota</taxon>
        <taxon>Alphaproteobacteria</taxon>
        <taxon>Sphingomonadales</taxon>
        <taxon>Sphingosinicellaceae</taxon>
        <taxon>Glacieibacterium</taxon>
    </lineage>
</organism>
<accession>A0A4Y9EQ89</accession>
<evidence type="ECO:0000313" key="1">
    <source>
        <dbReference type="EMBL" id="TFU05765.1"/>
    </source>
</evidence>
<proteinExistence type="predicted"/>
<dbReference type="RefSeq" id="WP_135244489.1">
    <property type="nucleotide sequence ID" value="NZ_SIHO01000001.1"/>
</dbReference>
<evidence type="ECO:0000313" key="2">
    <source>
        <dbReference type="Proteomes" id="UP000297737"/>
    </source>
</evidence>
<name>A0A4Y9EQ89_9SPHN</name>
<dbReference type="NCBIfam" id="TIGR03187">
    <property type="entry name" value="DGQHR"/>
    <property type="match status" value="1"/>
</dbReference>
<gene>
    <name evidence="1" type="ORF">EUV02_01690</name>
</gene>
<reference evidence="1 2" key="1">
    <citation type="submission" date="2019-02" db="EMBL/GenBank/DDBJ databases">
        <title>Polymorphobacter sp. isolated from the lake at the Tibet of China.</title>
        <authorList>
            <person name="Li A."/>
        </authorList>
    </citation>
    <scope>NUCLEOTIDE SEQUENCE [LARGE SCALE GENOMIC DNA]</scope>
    <source>
        <strain evidence="1 2">DJ1R-1</strain>
    </source>
</reference>
<comment type="caution">
    <text evidence="1">The sequence shown here is derived from an EMBL/GenBank/DDBJ whole genome shotgun (WGS) entry which is preliminary data.</text>
</comment>
<dbReference type="OrthoDB" id="5139575at2"/>
<dbReference type="Proteomes" id="UP000297737">
    <property type="component" value="Unassembled WGS sequence"/>
</dbReference>
<dbReference type="InterPro" id="IPR017601">
    <property type="entry name" value="DGQHR-contain_dom"/>
</dbReference>
<dbReference type="EMBL" id="SIHO01000001">
    <property type="protein sequence ID" value="TFU05765.1"/>
    <property type="molecule type" value="Genomic_DNA"/>
</dbReference>
<sequence>MGEFDDFEDLKSLEGAGTHVAAFAIPIVVGPKLSSGVQLISGFIPVKALLGRFTVPSYNPVSRIGYQRMPGKARVNQLAAALRAGSVDLPNSVILNIRSQDAASMVSGGHLHLPGISGNPTDDQIIHVVDGQHRVLALSKAVSDGWEYGEEYLLPFVCMLGGNELEEMKQFYLVNSNAKPVRTDLALALMKRMSVADPSVMDELEGKGRAWQINGQTLVERLANESGIWRLRIRLPGMDKGQTTMPSASMVKSLQGVLKSPFFQRLNQDQQVRILEAYWEGVRQVLPAAFSNAEDYTIMKGVGVRVLHNLLPDVIEIIRDSGKSTADPNNYEEVLAQPLLEVSGYDSEGDEVTGDRFWLSGAEGGAGSFSSESGINRLTASLQKALPNLEIG</sequence>
<protein>
    <submittedName>
        <fullName evidence="1">DGQHR domain-containing protein</fullName>
    </submittedName>
</protein>